<dbReference type="HOGENOM" id="CLU_000445_114_39_6"/>
<proteinExistence type="predicted"/>
<dbReference type="KEGG" id="pman:OU5_0148"/>
<keyword evidence="8" id="KW-0902">Two-component regulatory system</keyword>
<reference evidence="12 13" key="1">
    <citation type="journal article" date="2012" name="J. Bacteriol.">
        <title>Genome sequence of cold-adapted Pseudomonas mandelii strain JR-1.</title>
        <authorList>
            <person name="Jang S.H."/>
            <person name="Kim J."/>
            <person name="Kim J."/>
            <person name="Hong S."/>
            <person name="Lee C."/>
        </authorList>
    </citation>
    <scope>NUCLEOTIDE SEQUENCE [LARGE SCALE GENOMIC DNA]</scope>
    <source>
        <strain evidence="12 13">JR-1</strain>
    </source>
</reference>
<dbReference type="InterPro" id="IPR000700">
    <property type="entry name" value="PAS-assoc_C"/>
</dbReference>
<dbReference type="CDD" id="cd00130">
    <property type="entry name" value="PAS"/>
    <property type="match status" value="1"/>
</dbReference>
<keyword evidence="9" id="KW-1133">Transmembrane helix</keyword>
<evidence type="ECO:0000313" key="12">
    <source>
        <dbReference type="EMBL" id="AHZ67227.1"/>
    </source>
</evidence>
<keyword evidence="9" id="KW-0812">Transmembrane</keyword>
<evidence type="ECO:0000256" key="5">
    <source>
        <dbReference type="ARBA" id="ARBA00022741"/>
    </source>
</evidence>
<dbReference type="InterPro" id="IPR003661">
    <property type="entry name" value="HisK_dim/P_dom"/>
</dbReference>
<evidence type="ECO:0000313" key="13">
    <source>
        <dbReference type="Proteomes" id="UP000026913"/>
    </source>
</evidence>
<protein>
    <recommendedName>
        <fullName evidence="2">histidine kinase</fullName>
        <ecNumber evidence="2">2.7.13.3</ecNumber>
    </recommendedName>
</protein>
<feature type="transmembrane region" description="Helical" evidence="9">
    <location>
        <begin position="16"/>
        <end position="33"/>
    </location>
</feature>
<gene>
    <name evidence="12" type="ORF">OU5_0148</name>
</gene>
<dbReference type="SMART" id="SM00388">
    <property type="entry name" value="HisKA"/>
    <property type="match status" value="1"/>
</dbReference>
<name>A0A024E366_9PSED</name>
<dbReference type="InterPro" id="IPR000014">
    <property type="entry name" value="PAS"/>
</dbReference>
<keyword evidence="5" id="KW-0547">Nucleotide-binding</keyword>
<dbReference type="GO" id="GO:0000155">
    <property type="term" value="F:phosphorelay sensor kinase activity"/>
    <property type="evidence" value="ECO:0007669"/>
    <property type="project" value="InterPro"/>
</dbReference>
<dbReference type="Gene3D" id="1.10.287.130">
    <property type="match status" value="1"/>
</dbReference>
<dbReference type="SUPFAM" id="SSF55874">
    <property type="entry name" value="ATPase domain of HSP90 chaperone/DNA topoisomerase II/histidine kinase"/>
    <property type="match status" value="1"/>
</dbReference>
<evidence type="ECO:0000256" key="2">
    <source>
        <dbReference type="ARBA" id="ARBA00012438"/>
    </source>
</evidence>
<evidence type="ECO:0000256" key="6">
    <source>
        <dbReference type="ARBA" id="ARBA00022777"/>
    </source>
</evidence>
<dbReference type="SMART" id="SM00387">
    <property type="entry name" value="HATPase_c"/>
    <property type="match status" value="1"/>
</dbReference>
<dbReference type="PROSITE" id="PS50113">
    <property type="entry name" value="PAC"/>
    <property type="match status" value="1"/>
</dbReference>
<dbReference type="AlphaFoldDB" id="A0A024E366"/>
<dbReference type="GO" id="GO:0005524">
    <property type="term" value="F:ATP binding"/>
    <property type="evidence" value="ECO:0007669"/>
    <property type="project" value="UniProtKB-KW"/>
</dbReference>
<dbReference type="CDD" id="cd00082">
    <property type="entry name" value="HisKA"/>
    <property type="match status" value="1"/>
</dbReference>
<evidence type="ECO:0000256" key="7">
    <source>
        <dbReference type="ARBA" id="ARBA00022840"/>
    </source>
</evidence>
<keyword evidence="4" id="KW-0808">Transferase</keyword>
<dbReference type="Proteomes" id="UP000026913">
    <property type="component" value="Chromosome"/>
</dbReference>
<dbReference type="PRINTS" id="PR00344">
    <property type="entry name" value="BCTRLSENSOR"/>
</dbReference>
<dbReference type="SUPFAM" id="SSF47384">
    <property type="entry name" value="Homodimeric domain of signal transducing histidine kinase"/>
    <property type="match status" value="1"/>
</dbReference>
<dbReference type="EC" id="2.7.13.3" evidence="2"/>
<feature type="domain" description="PAC" evidence="11">
    <location>
        <begin position="195"/>
        <end position="248"/>
    </location>
</feature>
<dbReference type="PANTHER" id="PTHR43065">
    <property type="entry name" value="SENSOR HISTIDINE KINASE"/>
    <property type="match status" value="1"/>
</dbReference>
<accession>A0A024E366</accession>
<evidence type="ECO:0000259" key="11">
    <source>
        <dbReference type="PROSITE" id="PS50113"/>
    </source>
</evidence>
<evidence type="ECO:0000256" key="3">
    <source>
        <dbReference type="ARBA" id="ARBA00022553"/>
    </source>
</evidence>
<dbReference type="Gene3D" id="3.30.565.10">
    <property type="entry name" value="Histidine kinase-like ATPase, C-terminal domain"/>
    <property type="match status" value="1"/>
</dbReference>
<keyword evidence="6" id="KW-0418">Kinase</keyword>
<keyword evidence="9" id="KW-0472">Membrane</keyword>
<dbReference type="Pfam" id="PF02518">
    <property type="entry name" value="HATPase_c"/>
    <property type="match status" value="1"/>
</dbReference>
<dbReference type="InterPro" id="IPR005467">
    <property type="entry name" value="His_kinase_dom"/>
</dbReference>
<dbReference type="InterPro" id="IPR003594">
    <property type="entry name" value="HATPase_dom"/>
</dbReference>
<dbReference type="InterPro" id="IPR036890">
    <property type="entry name" value="HATPase_C_sf"/>
</dbReference>
<dbReference type="InterPro" id="IPR036097">
    <property type="entry name" value="HisK_dim/P_sf"/>
</dbReference>
<dbReference type="EMBL" id="CP005960">
    <property type="protein sequence ID" value="AHZ67227.1"/>
    <property type="molecule type" value="Genomic_DNA"/>
</dbReference>
<keyword evidence="3" id="KW-0597">Phosphoprotein</keyword>
<dbReference type="InterPro" id="IPR035965">
    <property type="entry name" value="PAS-like_dom_sf"/>
</dbReference>
<dbReference type="SUPFAM" id="SSF55785">
    <property type="entry name" value="PYP-like sensor domain (PAS domain)"/>
    <property type="match status" value="1"/>
</dbReference>
<evidence type="ECO:0000256" key="4">
    <source>
        <dbReference type="ARBA" id="ARBA00022679"/>
    </source>
</evidence>
<feature type="transmembrane region" description="Helical" evidence="9">
    <location>
        <begin position="88"/>
        <end position="106"/>
    </location>
</feature>
<evidence type="ECO:0000259" key="10">
    <source>
        <dbReference type="PROSITE" id="PS50109"/>
    </source>
</evidence>
<evidence type="ECO:0000256" key="9">
    <source>
        <dbReference type="SAM" id="Phobius"/>
    </source>
</evidence>
<dbReference type="PANTHER" id="PTHR43065:SF10">
    <property type="entry name" value="PEROXIDE STRESS-ACTIVATED HISTIDINE KINASE MAK3"/>
    <property type="match status" value="1"/>
</dbReference>
<dbReference type="InterPro" id="IPR004358">
    <property type="entry name" value="Sig_transdc_His_kin-like_C"/>
</dbReference>
<organism evidence="12 13">
    <name type="scientific">Pseudomonas mandelii JR-1</name>
    <dbReference type="NCBI Taxonomy" id="1147786"/>
    <lineage>
        <taxon>Bacteria</taxon>
        <taxon>Pseudomonadati</taxon>
        <taxon>Pseudomonadota</taxon>
        <taxon>Gammaproteobacteria</taxon>
        <taxon>Pseudomonadales</taxon>
        <taxon>Pseudomonadaceae</taxon>
        <taxon>Pseudomonas</taxon>
    </lineage>
</organism>
<evidence type="ECO:0000256" key="8">
    <source>
        <dbReference type="ARBA" id="ARBA00023012"/>
    </source>
</evidence>
<dbReference type="Gene3D" id="3.30.450.20">
    <property type="entry name" value="PAS domain"/>
    <property type="match status" value="1"/>
</dbReference>
<dbReference type="OrthoDB" id="1931120at2"/>
<feature type="transmembrane region" description="Helical" evidence="9">
    <location>
        <begin position="63"/>
        <end position="82"/>
    </location>
</feature>
<dbReference type="Pfam" id="PF00512">
    <property type="entry name" value="HisKA"/>
    <property type="match status" value="1"/>
</dbReference>
<comment type="catalytic activity">
    <reaction evidence="1">
        <text>ATP + protein L-histidine = ADP + protein N-phospho-L-histidine.</text>
        <dbReference type="EC" id="2.7.13.3"/>
    </reaction>
</comment>
<dbReference type="PROSITE" id="PS50109">
    <property type="entry name" value="HIS_KIN"/>
    <property type="match status" value="1"/>
</dbReference>
<dbReference type="RefSeq" id="WP_010460780.1">
    <property type="nucleotide sequence ID" value="NZ_CP005960.1"/>
</dbReference>
<sequence length="510" mass="56677">MLLTRLCKRFLESDRLAFIASVSAAITISVINLLIDSDLAHAVLYITLLFMSAHVFSIRIVTIVALFCFLLVTGSFIIDYFYQATGSIVGYIRCLVSLVTITLLTVRSKWSTNELRRNQAFLTGAQRLSRTGSVGLRFDHGQCKEIRWSEEAFRIYGYPRDIEPSWALMTARLHPEDHLLAGGLFTRLAAGVPDIELEQRLIMPDGNCRYVQMVFNAINLSNSAHSREYVAAVMDITSERQAEQALFDSRAQLAHVTRMTSLGELAASIAHEVNQPLAAIVSSGESCMRWIDRDKPELEEAKLSLNRIIQSSMRASDVITGIRALSKKCVPQRQHHAFDKIVTDTLLLVQHEMSHKHIKQHLSLDAADARINGDRVQLQQVIINLVMNACQAMCNLSEGARSLNICTRVERNEVIIEVNDSGEGIDVADLPSLFNPFYTTKAEGLGMGLSICRSIIEFHDGRIWATSIKGQGATFMCALPLLLPEPPVLNPAQDTDTDAEWSTDLGVSFG</sequence>
<keyword evidence="7" id="KW-0067">ATP-binding</keyword>
<evidence type="ECO:0000256" key="1">
    <source>
        <dbReference type="ARBA" id="ARBA00000085"/>
    </source>
</evidence>
<feature type="domain" description="Histidine kinase" evidence="10">
    <location>
        <begin position="268"/>
        <end position="483"/>
    </location>
</feature>